<dbReference type="Proteomes" id="UP000314616">
    <property type="component" value="Chromosome"/>
</dbReference>
<feature type="domain" description="ABC3 transporter permease C-terminal" evidence="9">
    <location>
        <begin position="832"/>
        <end position="938"/>
    </location>
</feature>
<reference evidence="10 11" key="1">
    <citation type="submission" date="2019-05" db="EMBL/GenBank/DDBJ databases">
        <title>Georgenia *** sp. nov., and Georgenia *** sp. nov., isolated from the intestinal contents of plateau pika (Ochotona curzoniae) in the Qinghai-Tibet plateau of China.</title>
        <authorList>
            <person name="Tian Z."/>
        </authorList>
    </citation>
    <scope>NUCLEOTIDE SEQUENCE [LARGE SCALE GENOMIC DNA]</scope>
    <source>
        <strain evidence="10 11">Z443</strain>
    </source>
</reference>
<dbReference type="Pfam" id="PF02687">
    <property type="entry name" value="FtsX"/>
    <property type="match status" value="2"/>
</dbReference>
<feature type="region of interest" description="Disordered" evidence="7">
    <location>
        <begin position="1"/>
        <end position="20"/>
    </location>
</feature>
<protein>
    <submittedName>
        <fullName evidence="10">FtsX-like permease family protein</fullName>
    </submittedName>
</protein>
<evidence type="ECO:0000313" key="11">
    <source>
        <dbReference type="Proteomes" id="UP000314616"/>
    </source>
</evidence>
<keyword evidence="4 8" id="KW-1133">Transmembrane helix</keyword>
<dbReference type="InterPro" id="IPR003838">
    <property type="entry name" value="ABC3_permease_C"/>
</dbReference>
<evidence type="ECO:0000313" key="10">
    <source>
        <dbReference type="EMBL" id="QDC23282.1"/>
    </source>
</evidence>
<feature type="transmembrane region" description="Helical" evidence="8">
    <location>
        <begin position="492"/>
        <end position="510"/>
    </location>
</feature>
<evidence type="ECO:0000256" key="3">
    <source>
        <dbReference type="ARBA" id="ARBA00022692"/>
    </source>
</evidence>
<feature type="transmembrane region" description="Helical" evidence="8">
    <location>
        <begin position="827"/>
        <end position="852"/>
    </location>
</feature>
<feature type="transmembrane region" description="Helical" evidence="8">
    <location>
        <begin position="879"/>
        <end position="903"/>
    </location>
</feature>
<evidence type="ECO:0000256" key="6">
    <source>
        <dbReference type="ARBA" id="ARBA00038076"/>
    </source>
</evidence>
<keyword evidence="5 8" id="KW-0472">Membrane</keyword>
<comment type="similarity">
    <text evidence="6">Belongs to the ABC-4 integral membrane protein family.</text>
</comment>
<dbReference type="EMBL" id="CP040915">
    <property type="protein sequence ID" value="QDC23282.1"/>
    <property type="molecule type" value="Genomic_DNA"/>
</dbReference>
<evidence type="ECO:0000256" key="8">
    <source>
        <dbReference type="SAM" id="Phobius"/>
    </source>
</evidence>
<accession>A0A5B8C200</accession>
<dbReference type="PANTHER" id="PTHR30572:SF4">
    <property type="entry name" value="ABC TRANSPORTER PERMEASE YTRF"/>
    <property type="match status" value="1"/>
</dbReference>
<dbReference type="PANTHER" id="PTHR30572">
    <property type="entry name" value="MEMBRANE COMPONENT OF TRANSPORTER-RELATED"/>
    <property type="match status" value="1"/>
</dbReference>
<evidence type="ECO:0000256" key="7">
    <source>
        <dbReference type="SAM" id="MobiDB-lite"/>
    </source>
</evidence>
<organism evidence="10 11">
    <name type="scientific">Georgenia yuyongxinii</name>
    <dbReference type="NCBI Taxonomy" id="2589797"/>
    <lineage>
        <taxon>Bacteria</taxon>
        <taxon>Bacillati</taxon>
        <taxon>Actinomycetota</taxon>
        <taxon>Actinomycetes</taxon>
        <taxon>Micrococcales</taxon>
        <taxon>Bogoriellaceae</taxon>
        <taxon>Georgenia</taxon>
    </lineage>
</organism>
<sequence length="963" mass="97897">MSGPAEAAPPERAPHPDAEAPVGRAVLPGWFALLRRQLHLTPEVNVVLAVLVAVTTLFVVAAPRAAAAAYDDALVHRVATALPVQRDLTVSGTPGRFFEPQPFTDALVADVRQAVLDRLGAPAADLLGATGFAAYSQGFDSRTLPDGAQPGGEPARLTLRMQEAWTERVQLVAGRAPTSQLGGVAVDPDLTSPDPGGDLPAVEVALAEPVAATLDAQVGDALLLESPGDGVQLPQFTVVVTGIFRAVDDGDDYWAADPRALVPARAPTGDGGLRWLATALVAEDGYGALTSAFAGAGAPPSLPPQVSGNLTHAWRFVWDAERLRAADAAVLTAAVGRVQTAGTTLAPFPVRASTGLVGLLDAHALAVGVTRSLDSVAYAGIAALAVLSTTLTMLVGTSQRRERLRLVRARGASLTQVSLLLAAQTLAWVLPGAVVALVAAWVLVPDGGSPAPLLLAAATVLLPLLVVPWAVRAETRTLHGPPARGRLHPAARLAPELAVLALAVLGVLALRRRGLSQPAEGGVDLYAALVPTLVGLAVGLVVLRLYPYPIRWAAGALARRPGLTAFLGTARAARARPASALPLLVLLLAVALSIFAGTVLSTVAVEQSRAAWREVGADLRVDDPALTAEQVETLAGADGVAAVVPAYRDVGAAVGELRPVTALGADPAAFAELLAGTPLAVDLPDLGGGGGRDDPLPAAVSTAVGDDAALGTAGRLVPLDLRGVVPALRRGADADAVVVLVPLADLTAVTGGGVEPTSVLVDLDGTLGGDVPGEGVGDAPGDGTADADAESRVEALLGPSASRDVTSREEVRDAVAEAPLPAHLRRAYAGAVVLAAGYSVVSVALLLALSAAERRAAVSRLRTMGMRPRDVRRLPAWEVLPLAVAALLPGVAVGLALPLLLGPALDLSPFTGGPADPPLRPDILVTVALCVLVAGAVAVAVLLDAARDRRANLSSALRIGDQT</sequence>
<feature type="transmembrane region" description="Helical" evidence="8">
    <location>
        <begin position="376"/>
        <end position="396"/>
    </location>
</feature>
<feature type="transmembrane region" description="Helical" evidence="8">
    <location>
        <begin position="580"/>
        <end position="600"/>
    </location>
</feature>
<evidence type="ECO:0000256" key="5">
    <source>
        <dbReference type="ARBA" id="ARBA00023136"/>
    </source>
</evidence>
<dbReference type="KEGG" id="gyu:FE374_00315"/>
<evidence type="ECO:0000256" key="2">
    <source>
        <dbReference type="ARBA" id="ARBA00022475"/>
    </source>
</evidence>
<evidence type="ECO:0000256" key="1">
    <source>
        <dbReference type="ARBA" id="ARBA00004651"/>
    </source>
</evidence>
<dbReference type="InterPro" id="IPR050250">
    <property type="entry name" value="Macrolide_Exporter_MacB"/>
</dbReference>
<comment type="subcellular location">
    <subcellularLocation>
        <location evidence="1">Cell membrane</location>
        <topology evidence="1">Multi-pass membrane protein</topology>
    </subcellularLocation>
</comment>
<feature type="transmembrane region" description="Helical" evidence="8">
    <location>
        <begin position="923"/>
        <end position="943"/>
    </location>
</feature>
<feature type="transmembrane region" description="Helical" evidence="8">
    <location>
        <begin position="450"/>
        <end position="471"/>
    </location>
</feature>
<dbReference type="GO" id="GO:0022857">
    <property type="term" value="F:transmembrane transporter activity"/>
    <property type="evidence" value="ECO:0007669"/>
    <property type="project" value="TreeGrafter"/>
</dbReference>
<feature type="transmembrane region" description="Helical" evidence="8">
    <location>
        <begin position="417"/>
        <end position="444"/>
    </location>
</feature>
<gene>
    <name evidence="10" type="ORF">FE374_00315</name>
</gene>
<name>A0A5B8C200_9MICO</name>
<keyword evidence="2" id="KW-1003">Cell membrane</keyword>
<evidence type="ECO:0000256" key="4">
    <source>
        <dbReference type="ARBA" id="ARBA00022989"/>
    </source>
</evidence>
<keyword evidence="3 8" id="KW-0812">Transmembrane</keyword>
<feature type="compositionally biased region" description="Low complexity" evidence="7">
    <location>
        <begin position="1"/>
        <end position="10"/>
    </location>
</feature>
<dbReference type="OrthoDB" id="3499910at2"/>
<feature type="transmembrane region" description="Helical" evidence="8">
    <location>
        <begin position="525"/>
        <end position="546"/>
    </location>
</feature>
<dbReference type="RefSeq" id="WP_139926724.1">
    <property type="nucleotide sequence ID" value="NZ_CP040915.1"/>
</dbReference>
<feature type="domain" description="ABC3 transporter permease C-terminal" evidence="9">
    <location>
        <begin position="377"/>
        <end position="444"/>
    </location>
</feature>
<dbReference type="AlphaFoldDB" id="A0A5B8C200"/>
<proteinExistence type="inferred from homology"/>
<dbReference type="GO" id="GO:0005886">
    <property type="term" value="C:plasma membrane"/>
    <property type="evidence" value="ECO:0007669"/>
    <property type="project" value="UniProtKB-SubCell"/>
</dbReference>
<evidence type="ECO:0000259" key="9">
    <source>
        <dbReference type="Pfam" id="PF02687"/>
    </source>
</evidence>